<keyword evidence="12" id="KW-0325">Glycoprotein</keyword>
<feature type="signal peptide" evidence="14">
    <location>
        <begin position="1"/>
        <end position="23"/>
    </location>
</feature>
<keyword evidence="11" id="KW-0675">Receptor</keyword>
<evidence type="ECO:0000256" key="4">
    <source>
        <dbReference type="ARBA" id="ARBA00022614"/>
    </source>
</evidence>
<dbReference type="FunFam" id="3.40.50.10140:FF:000001">
    <property type="entry name" value="Toll-like receptor 2"/>
    <property type="match status" value="1"/>
</dbReference>
<comment type="subcellular location">
    <subcellularLocation>
        <location evidence="1">Membrane</location>
        <topology evidence="1">Single-pass type I membrane protein</topology>
    </subcellularLocation>
</comment>
<keyword evidence="4" id="KW-0433">Leucine-rich repeat</keyword>
<dbReference type="InParanoid" id="A0A6L2PWZ7"/>
<dbReference type="Gene3D" id="3.40.50.10140">
    <property type="entry name" value="Toll/interleukin-1 receptor homology (TIR) domain"/>
    <property type="match status" value="1"/>
</dbReference>
<organism evidence="16 17">
    <name type="scientific">Coptotermes formosanus</name>
    <name type="common">Formosan subterranean termite</name>
    <dbReference type="NCBI Taxonomy" id="36987"/>
    <lineage>
        <taxon>Eukaryota</taxon>
        <taxon>Metazoa</taxon>
        <taxon>Ecdysozoa</taxon>
        <taxon>Arthropoda</taxon>
        <taxon>Hexapoda</taxon>
        <taxon>Insecta</taxon>
        <taxon>Pterygota</taxon>
        <taxon>Neoptera</taxon>
        <taxon>Polyneoptera</taxon>
        <taxon>Dictyoptera</taxon>
        <taxon>Blattodea</taxon>
        <taxon>Blattoidea</taxon>
        <taxon>Termitoidae</taxon>
        <taxon>Rhinotermitidae</taxon>
        <taxon>Coptotermes</taxon>
    </lineage>
</organism>
<dbReference type="InterPro" id="IPR003591">
    <property type="entry name" value="Leu-rich_rpt_typical-subtyp"/>
</dbReference>
<evidence type="ECO:0000256" key="12">
    <source>
        <dbReference type="ARBA" id="ARBA00023180"/>
    </source>
</evidence>
<evidence type="ECO:0000313" key="17">
    <source>
        <dbReference type="Proteomes" id="UP000502823"/>
    </source>
</evidence>
<evidence type="ECO:0000256" key="14">
    <source>
        <dbReference type="SAM" id="SignalP"/>
    </source>
</evidence>
<gene>
    <name evidence="16" type="ORF">Cfor_01109</name>
</gene>
<dbReference type="GO" id="GO:0005886">
    <property type="term" value="C:plasma membrane"/>
    <property type="evidence" value="ECO:0007669"/>
    <property type="project" value="TreeGrafter"/>
</dbReference>
<name>A0A6L2PWZ7_COPFO</name>
<dbReference type="SMART" id="SM00369">
    <property type="entry name" value="LRR_TYP"/>
    <property type="match status" value="5"/>
</dbReference>
<dbReference type="EMBL" id="BLKM01000518">
    <property type="protein sequence ID" value="GFG35005.1"/>
    <property type="molecule type" value="Genomic_DNA"/>
</dbReference>
<evidence type="ECO:0000256" key="7">
    <source>
        <dbReference type="ARBA" id="ARBA00022737"/>
    </source>
</evidence>
<evidence type="ECO:0000256" key="8">
    <source>
        <dbReference type="ARBA" id="ARBA00022859"/>
    </source>
</evidence>
<keyword evidence="10 13" id="KW-0472">Membrane</keyword>
<dbReference type="PANTHER" id="PTHR24365:SF530">
    <property type="entry name" value="MSTPROX-RELATED"/>
    <property type="match status" value="1"/>
</dbReference>
<dbReference type="GO" id="GO:0045087">
    <property type="term" value="P:innate immune response"/>
    <property type="evidence" value="ECO:0007669"/>
    <property type="project" value="UniProtKB-KW"/>
</dbReference>
<dbReference type="Pfam" id="PF13516">
    <property type="entry name" value="LRR_6"/>
    <property type="match status" value="1"/>
</dbReference>
<keyword evidence="5 13" id="KW-0812">Transmembrane</keyword>
<keyword evidence="17" id="KW-1185">Reference proteome</keyword>
<dbReference type="InterPro" id="IPR001611">
    <property type="entry name" value="Leu-rich_rpt"/>
</dbReference>
<keyword evidence="9 13" id="KW-1133">Transmembrane helix</keyword>
<evidence type="ECO:0000256" key="3">
    <source>
        <dbReference type="ARBA" id="ARBA00022588"/>
    </source>
</evidence>
<dbReference type="GO" id="GO:0038023">
    <property type="term" value="F:signaling receptor activity"/>
    <property type="evidence" value="ECO:0007669"/>
    <property type="project" value="TreeGrafter"/>
</dbReference>
<dbReference type="InterPro" id="IPR035897">
    <property type="entry name" value="Toll_tir_struct_dom_sf"/>
</dbReference>
<evidence type="ECO:0000313" key="16">
    <source>
        <dbReference type="EMBL" id="GFG35005.1"/>
    </source>
</evidence>
<dbReference type="PANTHER" id="PTHR24365">
    <property type="entry name" value="TOLL-LIKE RECEPTOR"/>
    <property type="match status" value="1"/>
</dbReference>
<feature type="chain" id="PRO_5026675695" description="TIR domain-containing protein" evidence="14">
    <location>
        <begin position="24"/>
        <end position="926"/>
    </location>
</feature>
<dbReference type="InterPro" id="IPR000157">
    <property type="entry name" value="TIR_dom"/>
</dbReference>
<comment type="caution">
    <text evidence="16">The sequence shown here is derived from an EMBL/GenBank/DDBJ whole genome shotgun (WGS) entry which is preliminary data.</text>
</comment>
<dbReference type="SUPFAM" id="SSF52200">
    <property type="entry name" value="Toll/Interleukin receptor TIR domain"/>
    <property type="match status" value="1"/>
</dbReference>
<evidence type="ECO:0000259" key="15">
    <source>
        <dbReference type="PROSITE" id="PS50104"/>
    </source>
</evidence>
<feature type="domain" description="TIR" evidence="15">
    <location>
        <begin position="759"/>
        <end position="911"/>
    </location>
</feature>
<comment type="similarity">
    <text evidence="2">Belongs to the Toll-like receptor family.</text>
</comment>
<dbReference type="SMART" id="SM00255">
    <property type="entry name" value="TIR"/>
    <property type="match status" value="1"/>
</dbReference>
<dbReference type="InterPro" id="IPR032675">
    <property type="entry name" value="LRR_dom_sf"/>
</dbReference>
<evidence type="ECO:0000256" key="13">
    <source>
        <dbReference type="SAM" id="Phobius"/>
    </source>
</evidence>
<dbReference type="PROSITE" id="PS50104">
    <property type="entry name" value="TIR"/>
    <property type="match status" value="1"/>
</dbReference>
<dbReference type="Pfam" id="PF00560">
    <property type="entry name" value="LRR_1"/>
    <property type="match status" value="1"/>
</dbReference>
<evidence type="ECO:0000256" key="11">
    <source>
        <dbReference type="ARBA" id="ARBA00023170"/>
    </source>
</evidence>
<keyword evidence="6 14" id="KW-0732">Signal</keyword>
<keyword evidence="3" id="KW-0399">Innate immunity</keyword>
<protein>
    <recommendedName>
        <fullName evidence="15">TIR domain-containing protein</fullName>
    </recommendedName>
</protein>
<dbReference type="Pfam" id="PF01582">
    <property type="entry name" value="TIR"/>
    <property type="match status" value="1"/>
</dbReference>
<dbReference type="Pfam" id="PF13855">
    <property type="entry name" value="LRR_8"/>
    <property type="match status" value="1"/>
</dbReference>
<proteinExistence type="inferred from homology"/>
<accession>A0A6L2PWZ7</accession>
<evidence type="ECO:0000256" key="5">
    <source>
        <dbReference type="ARBA" id="ARBA00022692"/>
    </source>
</evidence>
<feature type="transmembrane region" description="Helical" evidence="13">
    <location>
        <begin position="707"/>
        <end position="731"/>
    </location>
</feature>
<dbReference type="AlphaFoldDB" id="A0A6L2PWZ7"/>
<dbReference type="GO" id="GO:0007165">
    <property type="term" value="P:signal transduction"/>
    <property type="evidence" value="ECO:0007669"/>
    <property type="project" value="InterPro"/>
</dbReference>
<evidence type="ECO:0000256" key="6">
    <source>
        <dbReference type="ARBA" id="ARBA00022729"/>
    </source>
</evidence>
<keyword evidence="7" id="KW-0677">Repeat</keyword>
<dbReference type="SUPFAM" id="SSF52058">
    <property type="entry name" value="L domain-like"/>
    <property type="match status" value="1"/>
</dbReference>
<dbReference type="PROSITE" id="PS51450">
    <property type="entry name" value="LRR"/>
    <property type="match status" value="2"/>
</dbReference>
<evidence type="ECO:0000256" key="10">
    <source>
        <dbReference type="ARBA" id="ARBA00023136"/>
    </source>
</evidence>
<evidence type="ECO:0000256" key="1">
    <source>
        <dbReference type="ARBA" id="ARBA00004479"/>
    </source>
</evidence>
<dbReference type="OrthoDB" id="1421090at2759"/>
<sequence>MSATTNLIFVLGFICSLFRLADFLLTDIQKVSSVSDHEIGLFSDFLKNHSLIKIAKCTFSDDGLNYTEIMCERLARVKTDKWYDKLRVDDIFLRTQFTFKVLEEDNISDKHFDVRSMVNTDRPSSVDTGFDYDSALGTGEELIDEIYVADTSQVEKHNENKDSAYTVDIQNNRENNETEKNTNSKLVTLTKLKLQKVEDQYPWDNATVSQIKKDYIFFLFVESEQFVLDMQFNSSSPVGILNFNGDCFVRTRKYQRCFSGIRFLEDAIPVRKHIYRLNLWPQFVGHEMSMNKCGLSTVYKQKPFVSDDTYLRPILNSVGFTELRITGRFWPKMPQIMTNLSTLLRLDLSSNRIETFTEDFFISAVNVEELVLAKNKLKELPQGIALLHQLKHLDLSENPLQYINSYQESFTQVVYNLTGLQRLFLSNTPLKSLKYLYGILGPQESGSYIARIHLLELDISFCAITTLSDVSSAEIFDEQTSLQRVNLSGNNISSIPHQLFGELSDLRRLNISFLSLTDGPKLLLASNITLESIDISHNKLTKPGNVLASGVVLSMDLSFNNIQEWQDSDVFTCGTDHFSTTICFNSSEIPSDPFSACNFQIKTVWVKYINLSHNALTTVSMQMGASLNRLAEVDLGSNPFNCNNCTLFEFKKWLLALENKNVTSTEYLILGKKRMLTCTEPFHVKGSFVHDVDFNPNFCVSEHDKDWLIHVIIVPTILIIVIITLVTTYIYRYEVTYLCHLIKIMRKRRANGASSLEDFEYDAFVCYRYYDNSVTLPEPTGSDRAWVISELLPKLENAPERYRLCLHERDFILGSYITHNIVNSMHCSKHTIIVLTHSFVRSQWCRWELEMANHRLFEGSRDFLILLELERLDPTAVPRHLRYLMDTRTYLEWPANGRDTATAWRRLKTRLGTSIYQQEKETEAQS</sequence>
<dbReference type="Gene3D" id="3.80.10.10">
    <property type="entry name" value="Ribonuclease Inhibitor"/>
    <property type="match status" value="3"/>
</dbReference>
<reference evidence="17" key="1">
    <citation type="submission" date="2020-01" db="EMBL/GenBank/DDBJ databases">
        <title>Draft genome sequence of the Termite Coptotermes fromosanus.</title>
        <authorList>
            <person name="Itakura S."/>
            <person name="Yosikawa Y."/>
            <person name="Umezawa K."/>
        </authorList>
    </citation>
    <scope>NUCLEOTIDE SEQUENCE [LARGE SCALE GENOMIC DNA]</scope>
</reference>
<evidence type="ECO:0000256" key="9">
    <source>
        <dbReference type="ARBA" id="ARBA00022989"/>
    </source>
</evidence>
<evidence type="ECO:0000256" key="2">
    <source>
        <dbReference type="ARBA" id="ARBA00009634"/>
    </source>
</evidence>
<dbReference type="Proteomes" id="UP000502823">
    <property type="component" value="Unassembled WGS sequence"/>
</dbReference>
<keyword evidence="8" id="KW-0391">Immunity</keyword>